<evidence type="ECO:0000313" key="3">
    <source>
        <dbReference type="Proteomes" id="UP001501147"/>
    </source>
</evidence>
<organism evidence="2 3">
    <name type="scientific">Streptomyces sanyensis</name>
    <dbReference type="NCBI Taxonomy" id="568869"/>
    <lineage>
        <taxon>Bacteria</taxon>
        <taxon>Bacillati</taxon>
        <taxon>Actinomycetota</taxon>
        <taxon>Actinomycetes</taxon>
        <taxon>Kitasatosporales</taxon>
        <taxon>Streptomycetaceae</taxon>
        <taxon>Streptomyces</taxon>
    </lineage>
</organism>
<reference evidence="3" key="1">
    <citation type="journal article" date="2019" name="Int. J. Syst. Evol. Microbiol.">
        <title>The Global Catalogue of Microorganisms (GCM) 10K type strain sequencing project: providing services to taxonomists for standard genome sequencing and annotation.</title>
        <authorList>
            <consortium name="The Broad Institute Genomics Platform"/>
            <consortium name="The Broad Institute Genome Sequencing Center for Infectious Disease"/>
            <person name="Wu L."/>
            <person name="Ma J."/>
        </authorList>
    </citation>
    <scope>NUCLEOTIDE SEQUENCE [LARGE SCALE GENOMIC DNA]</scope>
    <source>
        <strain evidence="3">JCM 18324</strain>
    </source>
</reference>
<accession>A0ABP9BPF6</accession>
<dbReference type="Pfam" id="PF04134">
    <property type="entry name" value="DCC1-like"/>
    <property type="match status" value="1"/>
</dbReference>
<comment type="caution">
    <text evidence="2">The sequence shown here is derived from an EMBL/GenBank/DDBJ whole genome shotgun (WGS) entry which is preliminary data.</text>
</comment>
<dbReference type="EMBL" id="BAABJV010000032">
    <property type="protein sequence ID" value="GAA4797325.1"/>
    <property type="molecule type" value="Genomic_DNA"/>
</dbReference>
<keyword evidence="3" id="KW-1185">Reference proteome</keyword>
<dbReference type="InterPro" id="IPR007263">
    <property type="entry name" value="DCC1-like"/>
</dbReference>
<proteinExistence type="predicted"/>
<protein>
    <recommendedName>
        <fullName evidence="4">DUF393 domain-containing protein</fullName>
    </recommendedName>
</protein>
<dbReference type="Proteomes" id="UP001501147">
    <property type="component" value="Unassembled WGS sequence"/>
</dbReference>
<evidence type="ECO:0000256" key="1">
    <source>
        <dbReference type="SAM" id="MobiDB-lite"/>
    </source>
</evidence>
<dbReference type="RefSeq" id="WP_345616472.1">
    <property type="nucleotide sequence ID" value="NZ_BAABJV010000032.1"/>
</dbReference>
<sequence length="147" mass="15525">MLSTPVSALTILYDADCGLCVHLRNWLLRQPQLTPLRAVAAGSAAARRRFPELDHARTLREITVVGDRGQVWTGQAAWVVCLWALAEHRPRAHWLATPAGAPFVRATMLAAAKYRAARGPGTAGGPTPPAAAPESTAPCGEQCAAPG</sequence>
<evidence type="ECO:0000313" key="2">
    <source>
        <dbReference type="EMBL" id="GAA4797325.1"/>
    </source>
</evidence>
<evidence type="ECO:0008006" key="4">
    <source>
        <dbReference type="Google" id="ProtNLM"/>
    </source>
</evidence>
<gene>
    <name evidence="2" type="ORF">GCM10023329_57940</name>
</gene>
<name>A0ABP9BPF6_9ACTN</name>
<feature type="region of interest" description="Disordered" evidence="1">
    <location>
        <begin position="117"/>
        <end position="147"/>
    </location>
</feature>